<dbReference type="Proteomes" id="UP000828048">
    <property type="component" value="Chromosome 2"/>
</dbReference>
<organism evidence="1 2">
    <name type="scientific">Vaccinium darrowii</name>
    <dbReference type="NCBI Taxonomy" id="229202"/>
    <lineage>
        <taxon>Eukaryota</taxon>
        <taxon>Viridiplantae</taxon>
        <taxon>Streptophyta</taxon>
        <taxon>Embryophyta</taxon>
        <taxon>Tracheophyta</taxon>
        <taxon>Spermatophyta</taxon>
        <taxon>Magnoliopsida</taxon>
        <taxon>eudicotyledons</taxon>
        <taxon>Gunneridae</taxon>
        <taxon>Pentapetalae</taxon>
        <taxon>asterids</taxon>
        <taxon>Ericales</taxon>
        <taxon>Ericaceae</taxon>
        <taxon>Vaccinioideae</taxon>
        <taxon>Vaccinieae</taxon>
        <taxon>Vaccinium</taxon>
    </lineage>
</organism>
<protein>
    <submittedName>
        <fullName evidence="1">Uncharacterized protein</fullName>
    </submittedName>
</protein>
<sequence>MAFSKVVSLPSLFLAISCLLLPFLLAFSEAHSHSYVPSSEHIVKGLSLSFYETKCPDLESIVRKHLKKVFKEDIGQAAGLLRVHFHDCFVQGCEGSVLIAGTASDPSEQEALPNLSLRAEAFEIINDLHELVHSQCGRVVSCADITALAAREAVYLSGGPEYIIPLGRRDGLTFGTQAAVLANIPAPTSNISHLLASFAAKKLDVTDLVALSGAHTIGRGHCTSFTNRLYPTQDPTLDPIFADDLKEICPEKNSTHFTMLDIRTPNRFDNKYYVDLVNREVLFTSDEDLYTYEKTREIVESFAEDQELFFEKFVHAMIKMGQVSVLTGSVGEIRANCSVSNSNNPSLVSVVVEEDYETAAEL</sequence>
<reference evidence="1 2" key="1">
    <citation type="journal article" date="2021" name="Hortic Res">
        <title>High-quality reference genome and annotation aids understanding of berry development for evergreen blueberry (Vaccinium darrowii).</title>
        <authorList>
            <person name="Yu J."/>
            <person name="Hulse-Kemp A.M."/>
            <person name="Babiker E."/>
            <person name="Staton M."/>
        </authorList>
    </citation>
    <scope>NUCLEOTIDE SEQUENCE [LARGE SCALE GENOMIC DNA]</scope>
    <source>
        <strain evidence="2">cv. NJ 8807/NJ 8810</strain>
        <tissue evidence="1">Young leaf</tissue>
    </source>
</reference>
<accession>A0ACB7X586</accession>
<keyword evidence="2" id="KW-1185">Reference proteome</keyword>
<evidence type="ECO:0000313" key="2">
    <source>
        <dbReference type="Proteomes" id="UP000828048"/>
    </source>
</evidence>
<gene>
    <name evidence="1" type="ORF">Vadar_030656</name>
</gene>
<name>A0ACB7X586_9ERIC</name>
<comment type="caution">
    <text evidence="1">The sequence shown here is derived from an EMBL/GenBank/DDBJ whole genome shotgun (WGS) entry which is preliminary data.</text>
</comment>
<proteinExistence type="predicted"/>
<dbReference type="EMBL" id="CM037152">
    <property type="protein sequence ID" value="KAH7835866.1"/>
    <property type="molecule type" value="Genomic_DNA"/>
</dbReference>
<evidence type="ECO:0000313" key="1">
    <source>
        <dbReference type="EMBL" id="KAH7835866.1"/>
    </source>
</evidence>